<dbReference type="PROSITE" id="PS50157">
    <property type="entry name" value="ZINC_FINGER_C2H2_2"/>
    <property type="match status" value="2"/>
</dbReference>
<dbReference type="GO" id="GO:0000785">
    <property type="term" value="C:chromatin"/>
    <property type="evidence" value="ECO:0007669"/>
    <property type="project" value="TreeGrafter"/>
</dbReference>
<dbReference type="GO" id="GO:0006351">
    <property type="term" value="P:DNA-templated transcription"/>
    <property type="evidence" value="ECO:0007669"/>
    <property type="project" value="InterPro"/>
</dbReference>
<accession>A0AAJ0FT94</accession>
<dbReference type="Gene3D" id="4.10.240.10">
    <property type="entry name" value="Zn(2)-C6 fungal-type DNA-binding domain"/>
    <property type="match status" value="1"/>
</dbReference>
<evidence type="ECO:0000256" key="2">
    <source>
        <dbReference type="ARBA" id="ARBA00022723"/>
    </source>
</evidence>
<proteinExistence type="predicted"/>
<dbReference type="SMART" id="SM00066">
    <property type="entry name" value="GAL4"/>
    <property type="match status" value="1"/>
</dbReference>
<evidence type="ECO:0000256" key="8">
    <source>
        <dbReference type="SAM" id="MobiDB-lite"/>
    </source>
</evidence>
<dbReference type="PROSITE" id="PS50048">
    <property type="entry name" value="ZN2_CY6_FUNGAL_2"/>
    <property type="match status" value="1"/>
</dbReference>
<dbReference type="CDD" id="cd00067">
    <property type="entry name" value="GAL4"/>
    <property type="match status" value="1"/>
</dbReference>
<feature type="domain" description="C2H2-type" evidence="10">
    <location>
        <begin position="8"/>
        <end position="35"/>
    </location>
</feature>
<dbReference type="SUPFAM" id="SSF57701">
    <property type="entry name" value="Zn2/Cys6 DNA-binding domain"/>
    <property type="match status" value="1"/>
</dbReference>
<evidence type="ECO:0000256" key="7">
    <source>
        <dbReference type="PROSITE-ProRule" id="PRU00042"/>
    </source>
</evidence>
<dbReference type="CDD" id="cd12148">
    <property type="entry name" value="fungal_TF_MHR"/>
    <property type="match status" value="1"/>
</dbReference>
<evidence type="ECO:0000256" key="5">
    <source>
        <dbReference type="ARBA" id="ARBA00022833"/>
    </source>
</evidence>
<evidence type="ECO:0000259" key="10">
    <source>
        <dbReference type="PROSITE" id="PS50157"/>
    </source>
</evidence>
<feature type="domain" description="C2H2-type" evidence="10">
    <location>
        <begin position="36"/>
        <end position="64"/>
    </location>
</feature>
<dbReference type="SMART" id="SM00355">
    <property type="entry name" value="ZnF_C2H2"/>
    <property type="match status" value="2"/>
</dbReference>
<dbReference type="PROSITE" id="PS00028">
    <property type="entry name" value="ZINC_FINGER_C2H2_1"/>
    <property type="match status" value="1"/>
</dbReference>
<keyword evidence="6" id="KW-0539">Nucleus</keyword>
<evidence type="ECO:0000313" key="11">
    <source>
        <dbReference type="EMBL" id="KAK1771930.1"/>
    </source>
</evidence>
<dbReference type="InterPro" id="IPR036864">
    <property type="entry name" value="Zn2-C6_fun-type_DNA-bd_sf"/>
</dbReference>
<dbReference type="EMBL" id="MU838998">
    <property type="protein sequence ID" value="KAK1771930.1"/>
    <property type="molecule type" value="Genomic_DNA"/>
</dbReference>
<feature type="domain" description="Zn(2)-C6 fungal-type" evidence="9">
    <location>
        <begin position="74"/>
        <end position="103"/>
    </location>
</feature>
<keyword evidence="4 7" id="KW-0863">Zinc-finger</keyword>
<dbReference type="InterPro" id="IPR036236">
    <property type="entry name" value="Znf_C2H2_sf"/>
</dbReference>
<dbReference type="InterPro" id="IPR013087">
    <property type="entry name" value="Znf_C2H2_type"/>
</dbReference>
<name>A0AAJ0FT94_9PEZI</name>
<dbReference type="Gene3D" id="3.30.160.60">
    <property type="entry name" value="Classic Zinc Finger"/>
    <property type="match status" value="1"/>
</dbReference>
<keyword evidence="3" id="KW-0677">Repeat</keyword>
<dbReference type="PANTHER" id="PTHR40626:SF3">
    <property type="entry name" value="TRANSCRIPTION FACTOR WITH C2H2 AND ZN(2)-CYS(6) DNA BINDING DOMAIN (EUROFUNG)-RELATED"/>
    <property type="match status" value="1"/>
</dbReference>
<evidence type="ECO:0000256" key="1">
    <source>
        <dbReference type="ARBA" id="ARBA00004123"/>
    </source>
</evidence>
<organism evidence="11 12">
    <name type="scientific">Phialemonium atrogriseum</name>
    <dbReference type="NCBI Taxonomy" id="1093897"/>
    <lineage>
        <taxon>Eukaryota</taxon>
        <taxon>Fungi</taxon>
        <taxon>Dikarya</taxon>
        <taxon>Ascomycota</taxon>
        <taxon>Pezizomycotina</taxon>
        <taxon>Sordariomycetes</taxon>
        <taxon>Sordariomycetidae</taxon>
        <taxon>Cephalothecales</taxon>
        <taxon>Cephalothecaceae</taxon>
        <taxon>Phialemonium</taxon>
    </lineage>
</organism>
<gene>
    <name evidence="11" type="ORF">QBC33DRAFT_525200</name>
</gene>
<dbReference type="GeneID" id="85309982"/>
<dbReference type="InterPro" id="IPR007219">
    <property type="entry name" value="XnlR_reg_dom"/>
</dbReference>
<dbReference type="AlphaFoldDB" id="A0AAJ0FT94"/>
<keyword evidence="5" id="KW-0862">Zinc</keyword>
<sequence length="752" mass="84948">MSENQELHQCPVCSKRYKRREHLQRHWTSHGTSRPYRCSQCSRTFQRHDVLNRHARTCEARAKGLMAPSARRRACDLCVRQKKACTSTQQCQNCERLSVPCTYSFATANSGEGRDDHISRSGVQVEGESESWTEGMTISSVDDPSPAGAGATAFEDLSAVIFGNPSELDFPDTTSTNASWLDFLNLMSDVPVSDGPSHRELATQKQAENVSYSFKFLHNFTSRTGLIQSFDCGTPALREQTLSAFLQQQQQVGGEPSTPTATLTGYADVVTVPVLSDSLVPAVSVIPAPPIRNSWLHDPLMIKVHQIVVRAREVVIAKPRNSAVTVEWSPLLEQKCLDFFSPNNVRRFLALYWSIWHPNVNFVHRPTFDPSTSKSILLAAMAVIGASMSPDPVDKEHAKAWFNCVEEMVFSDDDLCSEPLYTWDTGILIPATQRRKVQALQAAYIVCLYQNWEGTDTSKRRIRRFRYSTVVSVARDIGLSSARHQDHSKQIGCEFEWKSFAAKEELIRTFLWIFLLDHAFVIFNNLPPRTVIKEMKMHLARPEACFQAGTAEECLEEIKKWSSRSPFVSTLTLREAVEMVCKGGMSEDMHQSLADMGPLNLFAVVSAFHSLIFQHQNSFGGDGHLVSIRNALSNWKSIWEFYSSKFSSVPPHAMLARDMPLTPENAWRRIGFMRHAPEFWLLASAIMGRLTREDPWPRHESSWTGNQTELPLSSPGTATPDRILKQYDQTSMRQVNELISEFQKVQLHPNED</sequence>
<evidence type="ECO:0000313" key="12">
    <source>
        <dbReference type="Proteomes" id="UP001244011"/>
    </source>
</evidence>
<dbReference type="InterPro" id="IPR051059">
    <property type="entry name" value="VerF-like"/>
</dbReference>
<comment type="caution">
    <text evidence="11">The sequence shown here is derived from an EMBL/GenBank/DDBJ whole genome shotgun (WGS) entry which is preliminary data.</text>
</comment>
<dbReference type="GO" id="GO:0000978">
    <property type="term" value="F:RNA polymerase II cis-regulatory region sequence-specific DNA binding"/>
    <property type="evidence" value="ECO:0007669"/>
    <property type="project" value="InterPro"/>
</dbReference>
<dbReference type="GO" id="GO:0000981">
    <property type="term" value="F:DNA-binding transcription factor activity, RNA polymerase II-specific"/>
    <property type="evidence" value="ECO:0007669"/>
    <property type="project" value="InterPro"/>
</dbReference>
<dbReference type="PANTHER" id="PTHR40626">
    <property type="entry name" value="MIP31509P"/>
    <property type="match status" value="1"/>
</dbReference>
<feature type="region of interest" description="Disordered" evidence="8">
    <location>
        <begin position="696"/>
        <end position="721"/>
    </location>
</feature>
<comment type="subcellular location">
    <subcellularLocation>
        <location evidence="1">Nucleus</location>
    </subcellularLocation>
</comment>
<evidence type="ECO:0000259" key="9">
    <source>
        <dbReference type="PROSITE" id="PS50048"/>
    </source>
</evidence>
<feature type="compositionally biased region" description="Polar residues" evidence="8">
    <location>
        <begin position="702"/>
        <end position="717"/>
    </location>
</feature>
<dbReference type="Pfam" id="PF04082">
    <property type="entry name" value="Fungal_trans"/>
    <property type="match status" value="1"/>
</dbReference>
<dbReference type="GO" id="GO:0008270">
    <property type="term" value="F:zinc ion binding"/>
    <property type="evidence" value="ECO:0007669"/>
    <property type="project" value="UniProtKB-KW"/>
</dbReference>
<dbReference type="RefSeq" id="XP_060288143.1">
    <property type="nucleotide sequence ID" value="XM_060426795.1"/>
</dbReference>
<evidence type="ECO:0000256" key="4">
    <source>
        <dbReference type="ARBA" id="ARBA00022771"/>
    </source>
</evidence>
<dbReference type="SUPFAM" id="SSF57667">
    <property type="entry name" value="beta-beta-alpha zinc fingers"/>
    <property type="match status" value="1"/>
</dbReference>
<dbReference type="Proteomes" id="UP001244011">
    <property type="component" value="Unassembled WGS sequence"/>
</dbReference>
<evidence type="ECO:0000256" key="3">
    <source>
        <dbReference type="ARBA" id="ARBA00022737"/>
    </source>
</evidence>
<evidence type="ECO:0000256" key="6">
    <source>
        <dbReference type="ARBA" id="ARBA00023242"/>
    </source>
</evidence>
<dbReference type="InterPro" id="IPR001138">
    <property type="entry name" value="Zn2Cys6_DnaBD"/>
</dbReference>
<reference evidence="11" key="1">
    <citation type="submission" date="2023-06" db="EMBL/GenBank/DDBJ databases">
        <title>Genome-scale phylogeny and comparative genomics of the fungal order Sordariales.</title>
        <authorList>
            <consortium name="Lawrence Berkeley National Laboratory"/>
            <person name="Hensen N."/>
            <person name="Bonometti L."/>
            <person name="Westerberg I."/>
            <person name="Brannstrom I.O."/>
            <person name="Guillou S."/>
            <person name="Cros-Aarteil S."/>
            <person name="Calhoun S."/>
            <person name="Haridas S."/>
            <person name="Kuo A."/>
            <person name="Mondo S."/>
            <person name="Pangilinan J."/>
            <person name="Riley R."/>
            <person name="Labutti K."/>
            <person name="Andreopoulos B."/>
            <person name="Lipzen A."/>
            <person name="Chen C."/>
            <person name="Yanf M."/>
            <person name="Daum C."/>
            <person name="Ng V."/>
            <person name="Clum A."/>
            <person name="Steindorff A."/>
            <person name="Ohm R."/>
            <person name="Martin F."/>
            <person name="Silar P."/>
            <person name="Natvig D."/>
            <person name="Lalanne C."/>
            <person name="Gautier V."/>
            <person name="Ament-Velasquez S.L."/>
            <person name="Kruys A."/>
            <person name="Hutchinson M.I."/>
            <person name="Powell A.J."/>
            <person name="Barry K."/>
            <person name="Miller A.N."/>
            <person name="Grigoriev I.V."/>
            <person name="Debuchy R."/>
            <person name="Gladieux P."/>
            <person name="Thoren M.H."/>
            <person name="Johannesson H."/>
        </authorList>
    </citation>
    <scope>NUCLEOTIDE SEQUENCE</scope>
    <source>
        <strain evidence="11">8032-3</strain>
    </source>
</reference>
<feature type="region of interest" description="Disordered" evidence="8">
    <location>
        <begin position="112"/>
        <end position="134"/>
    </location>
</feature>
<keyword evidence="12" id="KW-1185">Reference proteome</keyword>
<dbReference type="GO" id="GO:0005634">
    <property type="term" value="C:nucleus"/>
    <property type="evidence" value="ECO:0007669"/>
    <property type="project" value="UniProtKB-SubCell"/>
</dbReference>
<keyword evidence="2" id="KW-0479">Metal-binding</keyword>
<protein>
    <submittedName>
        <fullName evidence="11">Fungal-specific transcription factor domain-containing protein</fullName>
    </submittedName>
</protein>